<organism evidence="2 3">
    <name type="scientific">Campylobacter lari</name>
    <dbReference type="NCBI Taxonomy" id="201"/>
    <lineage>
        <taxon>Bacteria</taxon>
        <taxon>Pseudomonadati</taxon>
        <taxon>Campylobacterota</taxon>
        <taxon>Epsilonproteobacteria</taxon>
        <taxon>Campylobacterales</taxon>
        <taxon>Campylobacteraceae</taxon>
        <taxon>Campylobacter</taxon>
    </lineage>
</organism>
<dbReference type="EMBL" id="AABYWZ010000014">
    <property type="protein sequence ID" value="EAJ5681824.1"/>
    <property type="molecule type" value="Genomic_DNA"/>
</dbReference>
<dbReference type="AlphaFoldDB" id="A0A7U8BJU8"/>
<evidence type="ECO:0000259" key="1">
    <source>
        <dbReference type="PROSITE" id="PS50075"/>
    </source>
</evidence>
<dbReference type="SUPFAM" id="SSF47336">
    <property type="entry name" value="ACP-like"/>
    <property type="match status" value="1"/>
</dbReference>
<protein>
    <submittedName>
        <fullName evidence="2">Acyl carrier protein</fullName>
    </submittedName>
</protein>
<dbReference type="Pfam" id="PF00550">
    <property type="entry name" value="PP-binding"/>
    <property type="match status" value="1"/>
</dbReference>
<dbReference type="Gene3D" id="1.10.1200.10">
    <property type="entry name" value="ACP-like"/>
    <property type="match status" value="1"/>
</dbReference>
<dbReference type="InterPro" id="IPR036736">
    <property type="entry name" value="ACP-like_sf"/>
</dbReference>
<sequence>MNKKEMIQALEDILMLNPGELKEDSVLKDYEDWDSLAFLNLMALFDSKFNMNITSEEISSLKTVNDILKLAKII</sequence>
<proteinExistence type="predicted"/>
<dbReference type="Proteomes" id="UP000556298">
    <property type="component" value="Unassembled WGS sequence"/>
</dbReference>
<feature type="domain" description="Carrier" evidence="1">
    <location>
        <begin position="1"/>
        <end position="74"/>
    </location>
</feature>
<dbReference type="PROSITE" id="PS50075">
    <property type="entry name" value="CARRIER"/>
    <property type="match status" value="1"/>
</dbReference>
<dbReference type="InterPro" id="IPR009081">
    <property type="entry name" value="PP-bd_ACP"/>
</dbReference>
<reference evidence="2 3" key="1">
    <citation type="submission" date="2018-05" db="EMBL/GenBank/DDBJ databases">
        <authorList>
            <consortium name="PulseNet: The National Subtyping Network for Foodborne Disease Surveillance"/>
            <person name="Tarr C.L."/>
            <person name="Trees E."/>
            <person name="Katz L.S."/>
            <person name="Carleton-Romer H.A."/>
            <person name="Stroika S."/>
            <person name="Kucerova Z."/>
            <person name="Roache K.F."/>
            <person name="Sabol A.L."/>
            <person name="Besser J."/>
            <person name="Gerner-Smidt P."/>
        </authorList>
    </citation>
    <scope>NUCLEOTIDE SEQUENCE [LARGE SCALE GENOMIC DNA]</scope>
    <source>
        <strain evidence="2 3">2016D-0268</strain>
    </source>
</reference>
<accession>A0A7U8BJU8</accession>
<evidence type="ECO:0000313" key="3">
    <source>
        <dbReference type="Proteomes" id="UP000556298"/>
    </source>
</evidence>
<name>A0A7U8BJU8_CAMLA</name>
<evidence type="ECO:0000313" key="2">
    <source>
        <dbReference type="EMBL" id="EAJ5681824.1"/>
    </source>
</evidence>
<gene>
    <name evidence="2" type="ORF">BXA13_05810</name>
</gene>
<comment type="caution">
    <text evidence="2">The sequence shown here is derived from an EMBL/GenBank/DDBJ whole genome shotgun (WGS) entry which is preliminary data.</text>
</comment>